<dbReference type="Proteomes" id="UP001501243">
    <property type="component" value="Unassembled WGS sequence"/>
</dbReference>
<dbReference type="EMBL" id="BAABGQ010000006">
    <property type="protein sequence ID" value="GAA4502939.1"/>
    <property type="molecule type" value="Genomic_DNA"/>
</dbReference>
<keyword evidence="2" id="KW-1185">Reference proteome</keyword>
<dbReference type="CDD" id="cd06260">
    <property type="entry name" value="DUF820-like"/>
    <property type="match status" value="1"/>
</dbReference>
<name>A0ABP8QH23_9BACT</name>
<accession>A0ABP8QH23</accession>
<evidence type="ECO:0000313" key="1">
    <source>
        <dbReference type="EMBL" id="GAA4502939.1"/>
    </source>
</evidence>
<comment type="caution">
    <text evidence="1">The sequence shown here is derived from an EMBL/GenBank/DDBJ whole genome shotgun (WGS) entry which is preliminary data.</text>
</comment>
<dbReference type="InterPro" id="IPR012296">
    <property type="entry name" value="Nuclease_put_TT1808"/>
</dbReference>
<evidence type="ECO:0000313" key="2">
    <source>
        <dbReference type="Proteomes" id="UP001501243"/>
    </source>
</evidence>
<gene>
    <name evidence="1" type="ORF">GCM10023172_27010</name>
</gene>
<sequence>MAGAKSAHSRLCFNPAAVLGTQLDGSPCEGYTTTARVLNASSYLHANLSAVCGEAEFNRSKTPENLLTPTLMVEVSSASTAGPD</sequence>
<dbReference type="InterPro" id="IPR008538">
    <property type="entry name" value="Uma2"/>
</dbReference>
<reference evidence="2" key="1">
    <citation type="journal article" date="2019" name="Int. J. Syst. Evol. Microbiol.">
        <title>The Global Catalogue of Microorganisms (GCM) 10K type strain sequencing project: providing services to taxonomists for standard genome sequencing and annotation.</title>
        <authorList>
            <consortium name="The Broad Institute Genomics Platform"/>
            <consortium name="The Broad Institute Genome Sequencing Center for Infectious Disease"/>
            <person name="Wu L."/>
            <person name="Ma J."/>
        </authorList>
    </citation>
    <scope>NUCLEOTIDE SEQUENCE [LARGE SCALE GENOMIC DNA]</scope>
    <source>
        <strain evidence="2">JCM 17841</strain>
    </source>
</reference>
<proteinExistence type="predicted"/>
<dbReference type="Gene3D" id="3.90.1570.10">
    <property type="entry name" value="tt1808, chain A"/>
    <property type="match status" value="1"/>
</dbReference>
<protein>
    <submittedName>
        <fullName evidence="1">Uncharacterized protein</fullName>
    </submittedName>
</protein>
<organism evidence="1 2">
    <name type="scientific">Hymenobacter ginsengisoli</name>
    <dbReference type="NCBI Taxonomy" id="1051626"/>
    <lineage>
        <taxon>Bacteria</taxon>
        <taxon>Pseudomonadati</taxon>
        <taxon>Bacteroidota</taxon>
        <taxon>Cytophagia</taxon>
        <taxon>Cytophagales</taxon>
        <taxon>Hymenobacteraceae</taxon>
        <taxon>Hymenobacter</taxon>
    </lineage>
</organism>